<dbReference type="PANTHER" id="PTHR30582">
    <property type="entry name" value="L,D-TRANSPEPTIDASE"/>
    <property type="match status" value="1"/>
</dbReference>
<comment type="pathway">
    <text evidence="1 9">Cell wall biogenesis; peptidoglycan biosynthesis.</text>
</comment>
<keyword evidence="12" id="KW-1185">Reference proteome</keyword>
<evidence type="ECO:0000256" key="4">
    <source>
        <dbReference type="ARBA" id="ARBA00022679"/>
    </source>
</evidence>
<evidence type="ECO:0000256" key="6">
    <source>
        <dbReference type="ARBA" id="ARBA00022960"/>
    </source>
</evidence>
<dbReference type="AlphaFoldDB" id="A0A5E4PGF1"/>
<proteinExistence type="inferred from homology"/>
<gene>
    <name evidence="11" type="primary">ykuD</name>
    <name evidence="11" type="ORF">AQUSIP_13410</name>
</gene>
<evidence type="ECO:0000256" key="5">
    <source>
        <dbReference type="ARBA" id="ARBA00022801"/>
    </source>
</evidence>
<comment type="similarity">
    <text evidence="2">Belongs to the YkuD family.</text>
</comment>
<evidence type="ECO:0000259" key="10">
    <source>
        <dbReference type="PROSITE" id="PS52029"/>
    </source>
</evidence>
<dbReference type="InterPro" id="IPR050979">
    <property type="entry name" value="LD-transpeptidase"/>
</dbReference>
<keyword evidence="5" id="KW-0378">Hydrolase</keyword>
<dbReference type="UniPathway" id="UPA00219"/>
<feature type="domain" description="L,D-TPase catalytic" evidence="10">
    <location>
        <begin position="4"/>
        <end position="160"/>
    </location>
</feature>
<dbReference type="GO" id="GO:0018104">
    <property type="term" value="P:peptidoglycan-protein cross-linking"/>
    <property type="evidence" value="ECO:0007669"/>
    <property type="project" value="TreeGrafter"/>
</dbReference>
<dbReference type="OrthoDB" id="9787225at2"/>
<evidence type="ECO:0000256" key="3">
    <source>
        <dbReference type="ARBA" id="ARBA00022676"/>
    </source>
</evidence>
<sequence>MIPLSLEVNIATQKMYLLRLGDIIREYDISTGKNGAGEQFGSEKTPRGLHVIRAKVGAGCPVNSVFVKRRPTGEIYTPELRARFPDRDWILTRIMWLSGLEAGKNRLGQVDTMRRYIYIHGTPDDVAMGVPGSRGCVRMRNADIIELFDAIPAGTRLLIKE</sequence>
<dbReference type="EMBL" id="LR699119">
    <property type="protein sequence ID" value="VVC76039.1"/>
    <property type="molecule type" value="Genomic_DNA"/>
</dbReference>
<dbReference type="InterPro" id="IPR038063">
    <property type="entry name" value="Transpep_catalytic_dom"/>
</dbReference>
<evidence type="ECO:0000256" key="8">
    <source>
        <dbReference type="ARBA" id="ARBA00023316"/>
    </source>
</evidence>
<keyword evidence="6 9" id="KW-0133">Cell shape</keyword>
<keyword evidence="7 9" id="KW-0573">Peptidoglycan synthesis</keyword>
<dbReference type="PANTHER" id="PTHR30582:SF24">
    <property type="entry name" value="L,D-TRANSPEPTIDASE ERFK_SRFK-RELATED"/>
    <property type="match status" value="1"/>
</dbReference>
<organism evidence="11 12">
    <name type="scientific">Aquicella siphonis</name>
    <dbReference type="NCBI Taxonomy" id="254247"/>
    <lineage>
        <taxon>Bacteria</taxon>
        <taxon>Pseudomonadati</taxon>
        <taxon>Pseudomonadota</taxon>
        <taxon>Gammaproteobacteria</taxon>
        <taxon>Legionellales</taxon>
        <taxon>Coxiellaceae</taxon>
        <taxon>Aquicella</taxon>
    </lineage>
</organism>
<accession>A0A5E4PGF1</accession>
<keyword evidence="4" id="KW-0808">Transferase</keyword>
<evidence type="ECO:0000256" key="1">
    <source>
        <dbReference type="ARBA" id="ARBA00004752"/>
    </source>
</evidence>
<dbReference type="RefSeq" id="WP_148339292.1">
    <property type="nucleotide sequence ID" value="NZ_LR699119.1"/>
</dbReference>
<dbReference type="Gene3D" id="2.40.440.10">
    <property type="entry name" value="L,D-transpeptidase catalytic domain-like"/>
    <property type="match status" value="1"/>
</dbReference>
<dbReference type="GO" id="GO:0071972">
    <property type="term" value="F:peptidoglycan L,D-transpeptidase activity"/>
    <property type="evidence" value="ECO:0007669"/>
    <property type="project" value="TreeGrafter"/>
</dbReference>
<dbReference type="CDD" id="cd16913">
    <property type="entry name" value="YkuD_like"/>
    <property type="match status" value="1"/>
</dbReference>
<dbReference type="PROSITE" id="PS52029">
    <property type="entry name" value="LD_TPASE"/>
    <property type="match status" value="1"/>
</dbReference>
<feature type="active site" description="Proton donor/acceptor" evidence="9">
    <location>
        <position position="120"/>
    </location>
</feature>
<name>A0A5E4PGF1_9COXI</name>
<dbReference type="GO" id="GO:0016757">
    <property type="term" value="F:glycosyltransferase activity"/>
    <property type="evidence" value="ECO:0007669"/>
    <property type="project" value="UniProtKB-KW"/>
</dbReference>
<evidence type="ECO:0000313" key="11">
    <source>
        <dbReference type="EMBL" id="VVC76039.1"/>
    </source>
</evidence>
<feature type="active site" description="Nucleophile" evidence="9">
    <location>
        <position position="136"/>
    </location>
</feature>
<dbReference type="Proteomes" id="UP000324194">
    <property type="component" value="Chromosome 1"/>
</dbReference>
<dbReference type="InterPro" id="IPR005490">
    <property type="entry name" value="LD_TPept_cat_dom"/>
</dbReference>
<evidence type="ECO:0000256" key="2">
    <source>
        <dbReference type="ARBA" id="ARBA00005992"/>
    </source>
</evidence>
<evidence type="ECO:0000313" key="12">
    <source>
        <dbReference type="Proteomes" id="UP000324194"/>
    </source>
</evidence>
<dbReference type="GO" id="GO:0071555">
    <property type="term" value="P:cell wall organization"/>
    <property type="evidence" value="ECO:0007669"/>
    <property type="project" value="UniProtKB-UniRule"/>
</dbReference>
<reference evidence="11 12" key="1">
    <citation type="submission" date="2019-08" db="EMBL/GenBank/DDBJ databases">
        <authorList>
            <person name="Guy L."/>
        </authorList>
    </citation>
    <scope>NUCLEOTIDE SEQUENCE [LARGE SCALE GENOMIC DNA]</scope>
    <source>
        <strain evidence="11 12">SGT-108</strain>
    </source>
</reference>
<dbReference type="SUPFAM" id="SSF141523">
    <property type="entry name" value="L,D-transpeptidase catalytic domain-like"/>
    <property type="match status" value="1"/>
</dbReference>
<protein>
    <submittedName>
        <fullName evidence="11">L,D-transpeptidase YkuD</fullName>
    </submittedName>
</protein>
<evidence type="ECO:0000256" key="9">
    <source>
        <dbReference type="PROSITE-ProRule" id="PRU01373"/>
    </source>
</evidence>
<evidence type="ECO:0000256" key="7">
    <source>
        <dbReference type="ARBA" id="ARBA00022984"/>
    </source>
</evidence>
<dbReference type="GO" id="GO:0008360">
    <property type="term" value="P:regulation of cell shape"/>
    <property type="evidence" value="ECO:0007669"/>
    <property type="project" value="UniProtKB-UniRule"/>
</dbReference>
<keyword evidence="8 9" id="KW-0961">Cell wall biogenesis/degradation</keyword>
<dbReference type="KEGG" id="asip:AQUSIP_13410"/>
<dbReference type="Pfam" id="PF03734">
    <property type="entry name" value="YkuD"/>
    <property type="match status" value="1"/>
</dbReference>
<keyword evidence="3" id="KW-0328">Glycosyltransferase</keyword>
<dbReference type="GO" id="GO:0005576">
    <property type="term" value="C:extracellular region"/>
    <property type="evidence" value="ECO:0007669"/>
    <property type="project" value="TreeGrafter"/>
</dbReference>